<name>A0A150M4G3_9BACI</name>
<evidence type="ECO:0000313" key="2">
    <source>
        <dbReference type="EMBL" id="KYD19500.1"/>
    </source>
</evidence>
<evidence type="ECO:0000256" key="1">
    <source>
        <dbReference type="SAM" id="MobiDB-lite"/>
    </source>
</evidence>
<comment type="caution">
    <text evidence="2">The sequence shown here is derived from an EMBL/GenBank/DDBJ whole genome shotgun (WGS) entry which is preliminary data.</text>
</comment>
<accession>A0A150M4G3</accession>
<reference evidence="2 3" key="1">
    <citation type="submission" date="2016-01" db="EMBL/GenBank/DDBJ databases">
        <title>Draft Genome Sequences of Seven Thermophilic Sporeformers Isolated from Foods.</title>
        <authorList>
            <person name="Berendsen E.M."/>
            <person name="Wells-Bennik M.H."/>
            <person name="Krawcyk A.O."/>
            <person name="De Jong A."/>
            <person name="Holsappel S."/>
            <person name="Eijlander R.T."/>
            <person name="Kuipers O.P."/>
        </authorList>
    </citation>
    <scope>NUCLEOTIDE SEQUENCE [LARGE SCALE GENOMIC DNA]</scope>
    <source>
        <strain evidence="2 3">B4135</strain>
    </source>
</reference>
<sequence length="79" mass="8491">MASIRLNGHCTGPVLFSRFPFMPLTMPHSPTAGRMTGPGEKPAPRGYFPMIPAAAEYSLTEKGEISSTDKGPAKRAKDQ</sequence>
<gene>
    <name evidence="2" type="ORF">B4135_0147</name>
</gene>
<protein>
    <submittedName>
        <fullName evidence="2">Uncharacterized protein</fullName>
    </submittedName>
</protein>
<feature type="region of interest" description="Disordered" evidence="1">
    <location>
        <begin position="60"/>
        <end position="79"/>
    </location>
</feature>
<proteinExistence type="predicted"/>
<organism evidence="2 3">
    <name type="scientific">Caldibacillus debilis</name>
    <dbReference type="NCBI Taxonomy" id="301148"/>
    <lineage>
        <taxon>Bacteria</taxon>
        <taxon>Bacillati</taxon>
        <taxon>Bacillota</taxon>
        <taxon>Bacilli</taxon>
        <taxon>Bacillales</taxon>
        <taxon>Bacillaceae</taxon>
        <taxon>Caldibacillus</taxon>
    </lineage>
</organism>
<evidence type="ECO:0000313" key="3">
    <source>
        <dbReference type="Proteomes" id="UP000075683"/>
    </source>
</evidence>
<dbReference type="AlphaFoldDB" id="A0A150M4G3"/>
<dbReference type="EMBL" id="LQYT01000038">
    <property type="protein sequence ID" value="KYD19500.1"/>
    <property type="molecule type" value="Genomic_DNA"/>
</dbReference>
<dbReference type="Proteomes" id="UP000075683">
    <property type="component" value="Unassembled WGS sequence"/>
</dbReference>